<reference evidence="1 2" key="1">
    <citation type="journal article" date="2018" name="Mol. Ecol.">
        <title>The obligate alkalophilic soda-lake fungus Sodiomyces alkalinus has shifted to a protein diet.</title>
        <authorList>
            <person name="Grum-Grzhimaylo A.A."/>
            <person name="Falkoski D.L."/>
            <person name="van den Heuvel J."/>
            <person name="Valero-Jimenez C.A."/>
            <person name="Min B."/>
            <person name="Choi I.G."/>
            <person name="Lipzen A."/>
            <person name="Daum C.G."/>
            <person name="Aanen D.K."/>
            <person name="Tsang A."/>
            <person name="Henrissat B."/>
            <person name="Bilanenko E.N."/>
            <person name="de Vries R.P."/>
            <person name="van Kan J.A.L."/>
            <person name="Grigoriev I.V."/>
            <person name="Debets A.J.M."/>
        </authorList>
    </citation>
    <scope>NUCLEOTIDE SEQUENCE [LARGE SCALE GENOMIC DNA]</scope>
    <source>
        <strain evidence="1 2">F11</strain>
    </source>
</reference>
<name>A0A3N2Q6S9_SODAK</name>
<dbReference type="Proteomes" id="UP000272025">
    <property type="component" value="Unassembled WGS sequence"/>
</dbReference>
<evidence type="ECO:0000313" key="2">
    <source>
        <dbReference type="Proteomes" id="UP000272025"/>
    </source>
</evidence>
<dbReference type="EMBL" id="ML119051">
    <property type="protein sequence ID" value="ROT42481.1"/>
    <property type="molecule type" value="Genomic_DNA"/>
</dbReference>
<dbReference type="GeneID" id="39582225"/>
<evidence type="ECO:0000313" key="1">
    <source>
        <dbReference type="EMBL" id="ROT42481.1"/>
    </source>
</evidence>
<sequence length="160" mass="17774">MLPSHHIACKPAGHRSASDDFHGISYATMLDLATVLGQMLGGGEWTRKRASLAVSIFIGIWRARKLTLEFLIYEGRSRQKVYLDLLRSIGPFFWGPVSIQIVLIIGSSTQFAPGPAQKLLEIQTTNRRYYTGTPEIGDFLFGARTSQHTLLSSSHNKTLP</sequence>
<keyword evidence="2" id="KW-1185">Reference proteome</keyword>
<accession>A0A3N2Q6S9</accession>
<protein>
    <submittedName>
        <fullName evidence="1">Uncharacterized protein</fullName>
    </submittedName>
</protein>
<dbReference type="RefSeq" id="XP_028470287.1">
    <property type="nucleotide sequence ID" value="XM_028613747.1"/>
</dbReference>
<organism evidence="1 2">
    <name type="scientific">Sodiomyces alkalinus (strain CBS 110278 / VKM F-3762 / F11)</name>
    <name type="common">Alkaliphilic filamentous fungus</name>
    <dbReference type="NCBI Taxonomy" id="1314773"/>
    <lineage>
        <taxon>Eukaryota</taxon>
        <taxon>Fungi</taxon>
        <taxon>Dikarya</taxon>
        <taxon>Ascomycota</taxon>
        <taxon>Pezizomycotina</taxon>
        <taxon>Sordariomycetes</taxon>
        <taxon>Hypocreomycetidae</taxon>
        <taxon>Glomerellales</taxon>
        <taxon>Plectosphaerellaceae</taxon>
        <taxon>Sodiomyces</taxon>
    </lineage>
</organism>
<gene>
    <name evidence="1" type="ORF">SODALDRAFT_354636</name>
</gene>
<proteinExistence type="predicted"/>
<dbReference type="AlphaFoldDB" id="A0A3N2Q6S9"/>